<evidence type="ECO:0000313" key="1">
    <source>
        <dbReference type="EMBL" id="MFD1183217.1"/>
    </source>
</evidence>
<evidence type="ECO:0000313" key="2">
    <source>
        <dbReference type="Proteomes" id="UP001597211"/>
    </source>
</evidence>
<comment type="caution">
    <text evidence="1">The sequence shown here is derived from an EMBL/GenBank/DDBJ whole genome shotgun (WGS) entry which is preliminary data.</text>
</comment>
<gene>
    <name evidence="1" type="ORF">ACFQ2Z_17910</name>
</gene>
<accession>A0ABW3SEJ7</accession>
<dbReference type="RefSeq" id="WP_240270373.1">
    <property type="nucleotide sequence ID" value="NZ_JAKSXN010000044.1"/>
</dbReference>
<dbReference type="EMBL" id="JBHTKZ010000040">
    <property type="protein sequence ID" value="MFD1183217.1"/>
    <property type="molecule type" value="Genomic_DNA"/>
</dbReference>
<sequence length="70" mass="8138">MNNNAIWRLNPAFLAGYTEDADVMRKIKRSYPDFAEMATYQKAGVIYARQYRIPSDRKRSARHLFGVPLS</sequence>
<protein>
    <submittedName>
        <fullName evidence="1">Uncharacterized protein</fullName>
    </submittedName>
</protein>
<organism evidence="1 2">
    <name type="scientific">Paenibacillus timonensis</name>
    <dbReference type="NCBI Taxonomy" id="225915"/>
    <lineage>
        <taxon>Bacteria</taxon>
        <taxon>Bacillati</taxon>
        <taxon>Bacillota</taxon>
        <taxon>Bacilli</taxon>
        <taxon>Bacillales</taxon>
        <taxon>Paenibacillaceae</taxon>
        <taxon>Paenibacillus</taxon>
    </lineage>
</organism>
<name>A0ABW3SEJ7_9BACL</name>
<keyword evidence="2" id="KW-1185">Reference proteome</keyword>
<reference evidence="2" key="1">
    <citation type="journal article" date="2019" name="Int. J. Syst. Evol. Microbiol.">
        <title>The Global Catalogue of Microorganisms (GCM) 10K type strain sequencing project: providing services to taxonomists for standard genome sequencing and annotation.</title>
        <authorList>
            <consortium name="The Broad Institute Genomics Platform"/>
            <consortium name="The Broad Institute Genome Sequencing Center for Infectious Disease"/>
            <person name="Wu L."/>
            <person name="Ma J."/>
        </authorList>
    </citation>
    <scope>NUCLEOTIDE SEQUENCE [LARGE SCALE GENOMIC DNA]</scope>
    <source>
        <strain evidence="2">CCUG 48216</strain>
    </source>
</reference>
<proteinExistence type="predicted"/>
<dbReference type="Proteomes" id="UP001597211">
    <property type="component" value="Unassembled WGS sequence"/>
</dbReference>